<comment type="caution">
    <text evidence="2">The sequence shown here is derived from an EMBL/GenBank/DDBJ whole genome shotgun (WGS) entry which is preliminary data.</text>
</comment>
<evidence type="ECO:0000313" key="3">
    <source>
        <dbReference type="Proteomes" id="UP001413721"/>
    </source>
</evidence>
<keyword evidence="1" id="KW-1133">Transmembrane helix</keyword>
<dbReference type="Proteomes" id="UP001413721">
    <property type="component" value="Unassembled WGS sequence"/>
</dbReference>
<keyword evidence="1" id="KW-0472">Membrane</keyword>
<proteinExistence type="predicted"/>
<dbReference type="Pfam" id="PF19451">
    <property type="entry name" value="DUF5989"/>
    <property type="match status" value="1"/>
</dbReference>
<sequence>MAFLSELFRFLFSRRSRMVLIPFVLVLLVFAVVFVVAQGTAWAPFVYAVF</sequence>
<accession>A0ABU9YL38</accession>
<dbReference type="EMBL" id="JBBKTW010000005">
    <property type="protein sequence ID" value="MEN2989498.1"/>
    <property type="molecule type" value="Genomic_DNA"/>
</dbReference>
<organism evidence="2 3">
    <name type="scientific">Tistrella arctica</name>
    <dbReference type="NCBI Taxonomy" id="3133430"/>
    <lineage>
        <taxon>Bacteria</taxon>
        <taxon>Pseudomonadati</taxon>
        <taxon>Pseudomonadota</taxon>
        <taxon>Alphaproteobacteria</taxon>
        <taxon>Geminicoccales</taxon>
        <taxon>Geminicoccaceae</taxon>
        <taxon>Tistrella</taxon>
    </lineage>
</organism>
<feature type="transmembrane region" description="Helical" evidence="1">
    <location>
        <begin position="20"/>
        <end position="45"/>
    </location>
</feature>
<evidence type="ECO:0000256" key="1">
    <source>
        <dbReference type="SAM" id="Phobius"/>
    </source>
</evidence>
<dbReference type="RefSeq" id="WP_345933067.1">
    <property type="nucleotide sequence ID" value="NZ_JBBKTV010000004.1"/>
</dbReference>
<keyword evidence="1" id="KW-0812">Transmembrane</keyword>
<keyword evidence="3" id="KW-1185">Reference proteome</keyword>
<protein>
    <submittedName>
        <fullName evidence="2">DUF5989 family protein</fullName>
    </submittedName>
</protein>
<dbReference type="InterPro" id="IPR046031">
    <property type="entry name" value="DUF5989"/>
</dbReference>
<evidence type="ECO:0000313" key="2">
    <source>
        <dbReference type="EMBL" id="MEN2989498.1"/>
    </source>
</evidence>
<gene>
    <name evidence="2" type="ORF">WG926_14375</name>
</gene>
<name>A0ABU9YL38_9PROT</name>
<reference evidence="2 3" key="1">
    <citation type="submission" date="2024-03" db="EMBL/GenBank/DDBJ databases">
        <title>High-quality draft genome sequencing of Tistrella sp. BH-R2-4.</title>
        <authorList>
            <person name="Dong C."/>
        </authorList>
    </citation>
    <scope>NUCLEOTIDE SEQUENCE [LARGE SCALE GENOMIC DNA]</scope>
    <source>
        <strain evidence="2 3">BH-R2-4</strain>
    </source>
</reference>